<dbReference type="EMBL" id="JBHSBI010000003">
    <property type="protein sequence ID" value="MFC4006899.1"/>
    <property type="molecule type" value="Genomic_DNA"/>
</dbReference>
<evidence type="ECO:0000313" key="4">
    <source>
        <dbReference type="Proteomes" id="UP001595851"/>
    </source>
</evidence>
<keyword evidence="2" id="KW-0472">Membrane</keyword>
<comment type="caution">
    <text evidence="3">The sequence shown here is derived from an EMBL/GenBank/DDBJ whole genome shotgun (WGS) entry which is preliminary data.</text>
</comment>
<feature type="region of interest" description="Disordered" evidence="1">
    <location>
        <begin position="106"/>
        <end position="126"/>
    </location>
</feature>
<accession>A0ABV8G3V1</accession>
<reference evidence="4" key="1">
    <citation type="journal article" date="2019" name="Int. J. Syst. Evol. Microbiol.">
        <title>The Global Catalogue of Microorganisms (GCM) 10K type strain sequencing project: providing services to taxonomists for standard genome sequencing and annotation.</title>
        <authorList>
            <consortium name="The Broad Institute Genomics Platform"/>
            <consortium name="The Broad Institute Genome Sequencing Center for Infectious Disease"/>
            <person name="Wu L."/>
            <person name="Ma J."/>
        </authorList>
    </citation>
    <scope>NUCLEOTIDE SEQUENCE [LARGE SCALE GENOMIC DNA]</scope>
    <source>
        <strain evidence="4">TBRC 1276</strain>
    </source>
</reference>
<gene>
    <name evidence="3" type="ORF">ACFOY2_06690</name>
</gene>
<keyword evidence="2" id="KW-1133">Transmembrane helix</keyword>
<evidence type="ECO:0000256" key="2">
    <source>
        <dbReference type="SAM" id="Phobius"/>
    </source>
</evidence>
<evidence type="ECO:0000256" key="1">
    <source>
        <dbReference type="SAM" id="MobiDB-lite"/>
    </source>
</evidence>
<protein>
    <recommendedName>
        <fullName evidence="5">DUF3592 domain-containing protein</fullName>
    </recommendedName>
</protein>
<keyword evidence="4" id="KW-1185">Reference proteome</keyword>
<evidence type="ECO:0008006" key="5">
    <source>
        <dbReference type="Google" id="ProtNLM"/>
    </source>
</evidence>
<proteinExistence type="predicted"/>
<dbReference type="RefSeq" id="WP_379527047.1">
    <property type="nucleotide sequence ID" value="NZ_JBHSBI010000003.1"/>
</dbReference>
<dbReference type="Proteomes" id="UP001595851">
    <property type="component" value="Unassembled WGS sequence"/>
</dbReference>
<evidence type="ECO:0000313" key="3">
    <source>
        <dbReference type="EMBL" id="MFC4006899.1"/>
    </source>
</evidence>
<keyword evidence="2" id="KW-0812">Transmembrane</keyword>
<feature type="transmembrane region" description="Helical" evidence="2">
    <location>
        <begin position="36"/>
        <end position="54"/>
    </location>
</feature>
<organism evidence="3 4">
    <name type="scientific">Nonomuraea purpurea</name>
    <dbReference type="NCBI Taxonomy" id="1849276"/>
    <lineage>
        <taxon>Bacteria</taxon>
        <taxon>Bacillati</taxon>
        <taxon>Actinomycetota</taxon>
        <taxon>Actinomycetes</taxon>
        <taxon>Streptosporangiales</taxon>
        <taxon>Streptosporangiaceae</taxon>
        <taxon>Nonomuraea</taxon>
    </lineage>
</organism>
<feature type="transmembrane region" description="Helical" evidence="2">
    <location>
        <begin position="184"/>
        <end position="204"/>
    </location>
</feature>
<sequence length="230" mass="24571">MKSVLWRLGPVVLAIAAAFGWAYLNAYGPKGWVSVVLWIIGCVVTLALIAVAFFSCTRALLSLALAVALVFCLNMAHEAVAEQALAEHGKVSDCLVRQEIPRQRTVTETHHLPGTSPGDPGSTWTSTRTETSYEYRLACPQARPDSMTTDTSVAKAGAVIAVSWDPTGRISPRPAKAGAPAEGFLAAGLVGGAAMLLTLLDAVLDAAGFTARRSCRQAVSRLRERLRRRR</sequence>
<name>A0ABV8G3V1_9ACTN</name>
<feature type="transmembrane region" description="Helical" evidence="2">
    <location>
        <begin position="59"/>
        <end position="77"/>
    </location>
</feature>